<protein>
    <submittedName>
        <fullName evidence="1">DUF2917 domain-containing protein</fullName>
    </submittedName>
</protein>
<keyword evidence="2" id="KW-1185">Reference proteome</keyword>
<accession>A0ABV6PR41</accession>
<evidence type="ECO:0000313" key="2">
    <source>
        <dbReference type="Proteomes" id="UP001589834"/>
    </source>
</evidence>
<dbReference type="Pfam" id="PF11142">
    <property type="entry name" value="DUF2917"/>
    <property type="match status" value="1"/>
</dbReference>
<organism evidence="1 2">
    <name type="scientific">Ottowia pentelensis</name>
    <dbReference type="NCBI Taxonomy" id="511108"/>
    <lineage>
        <taxon>Bacteria</taxon>
        <taxon>Pseudomonadati</taxon>
        <taxon>Pseudomonadota</taxon>
        <taxon>Betaproteobacteria</taxon>
        <taxon>Burkholderiales</taxon>
        <taxon>Comamonadaceae</taxon>
        <taxon>Ottowia</taxon>
    </lineage>
</organism>
<sequence length="128" mass="13596">MSALALQTSPSLSLSQGVGVTLQPGQARTLRVPSAGQLRVTQGALWVTRRGTRPSHAPDDLYVAADAPLALRAGETVVIEPIHLTQAPATQVALVAFHWQPAAGRCAGALRWLRERLQAKATRTHAHA</sequence>
<gene>
    <name evidence="1" type="ORF">ACFFGG_02735</name>
</gene>
<comment type="caution">
    <text evidence="1">The sequence shown here is derived from an EMBL/GenBank/DDBJ whole genome shotgun (WGS) entry which is preliminary data.</text>
</comment>
<dbReference type="EMBL" id="JBHLTN010000006">
    <property type="protein sequence ID" value="MFC0591463.1"/>
    <property type="molecule type" value="Genomic_DNA"/>
</dbReference>
<proteinExistence type="predicted"/>
<dbReference type="RefSeq" id="WP_377479524.1">
    <property type="nucleotide sequence ID" value="NZ_JBHLTN010000006.1"/>
</dbReference>
<dbReference type="Proteomes" id="UP001589834">
    <property type="component" value="Unassembled WGS sequence"/>
</dbReference>
<dbReference type="InterPro" id="IPR021317">
    <property type="entry name" value="DUF2917"/>
</dbReference>
<evidence type="ECO:0000313" key="1">
    <source>
        <dbReference type="EMBL" id="MFC0591463.1"/>
    </source>
</evidence>
<name>A0ABV6PR41_9BURK</name>
<reference evidence="1 2" key="1">
    <citation type="submission" date="2024-09" db="EMBL/GenBank/DDBJ databases">
        <authorList>
            <person name="Sun Q."/>
            <person name="Mori K."/>
        </authorList>
    </citation>
    <scope>NUCLEOTIDE SEQUENCE [LARGE SCALE GENOMIC DNA]</scope>
    <source>
        <strain evidence="1 2">NCAIM B.02336</strain>
    </source>
</reference>